<keyword evidence="1" id="KW-0812">Transmembrane</keyword>
<dbReference type="AlphaFoldDB" id="A0A4S8P2N6"/>
<keyword evidence="3" id="KW-1185">Reference proteome</keyword>
<evidence type="ECO:0008006" key="4">
    <source>
        <dbReference type="Google" id="ProtNLM"/>
    </source>
</evidence>
<protein>
    <recommendedName>
        <fullName evidence="4">DUF3995 domain-containing protein</fullName>
    </recommendedName>
</protein>
<sequence>MAGLAERFHGATAAGVPRWAVWTAYATALTALPSALWRIAAMIGDVPLLEVDRAALAEASGLEAGPWWYIIALSVVSEGLAFLAVGLVTVWGEVWPRWIPVLGGRRVPVAAAVVPAALGASALMVFPYAMVMYTFGMGIDGEPTRLVVNGWQEAVFWVAYAPIALWGPLLAVLTVHYARRRSAPALAAALR</sequence>
<dbReference type="Proteomes" id="UP000305792">
    <property type="component" value="Unassembled WGS sequence"/>
</dbReference>
<name>A0A4S8P2N6_9ACTN</name>
<evidence type="ECO:0000313" key="3">
    <source>
        <dbReference type="Proteomes" id="UP000305792"/>
    </source>
</evidence>
<keyword evidence="1" id="KW-1133">Transmembrane helix</keyword>
<evidence type="ECO:0000256" key="1">
    <source>
        <dbReference type="SAM" id="Phobius"/>
    </source>
</evidence>
<gene>
    <name evidence="2" type="ORF">E9998_22365</name>
</gene>
<keyword evidence="1" id="KW-0472">Membrane</keyword>
<comment type="caution">
    <text evidence="2">The sequence shown here is derived from an EMBL/GenBank/DDBJ whole genome shotgun (WGS) entry which is preliminary data.</text>
</comment>
<reference evidence="2 3" key="1">
    <citation type="journal article" date="2018" name="Int. J. Syst. Evol. Microbiol.">
        <title>Glycomyces paridis sp. nov., isolated from the medicinal plant Paris polyphylla.</title>
        <authorList>
            <person name="Fang X.M."/>
            <person name="Bai J.L."/>
            <person name="Su J."/>
            <person name="Zhao L.L."/>
            <person name="Liu H.Y."/>
            <person name="Ma B.P."/>
            <person name="Zhang Y.Q."/>
            <person name="Yu L.Y."/>
        </authorList>
    </citation>
    <scope>NUCLEOTIDE SEQUENCE [LARGE SCALE GENOMIC DNA]</scope>
    <source>
        <strain evidence="2 3">CPCC 204357</strain>
    </source>
</reference>
<feature type="transmembrane region" description="Helical" evidence="1">
    <location>
        <begin position="67"/>
        <end position="91"/>
    </location>
</feature>
<proteinExistence type="predicted"/>
<dbReference type="EMBL" id="STGX01000021">
    <property type="protein sequence ID" value="THV23545.1"/>
    <property type="molecule type" value="Genomic_DNA"/>
</dbReference>
<accession>A0A4S8P2N6</accession>
<evidence type="ECO:0000313" key="2">
    <source>
        <dbReference type="EMBL" id="THV23545.1"/>
    </source>
</evidence>
<organism evidence="2 3">
    <name type="scientific">Glycomyces paridis</name>
    <dbReference type="NCBI Taxonomy" id="2126555"/>
    <lineage>
        <taxon>Bacteria</taxon>
        <taxon>Bacillati</taxon>
        <taxon>Actinomycetota</taxon>
        <taxon>Actinomycetes</taxon>
        <taxon>Glycomycetales</taxon>
        <taxon>Glycomycetaceae</taxon>
        <taxon>Glycomyces</taxon>
    </lineage>
</organism>
<feature type="transmembrane region" description="Helical" evidence="1">
    <location>
        <begin position="155"/>
        <end position="175"/>
    </location>
</feature>
<feature type="transmembrane region" description="Helical" evidence="1">
    <location>
        <begin position="112"/>
        <end position="135"/>
    </location>
</feature>
<dbReference type="RefSeq" id="WP_136531918.1">
    <property type="nucleotide sequence ID" value="NZ_STGX01000021.1"/>
</dbReference>
<dbReference type="OrthoDB" id="2717873at2"/>